<dbReference type="RefSeq" id="WP_202751077.1">
    <property type="nucleotide sequence ID" value="NZ_JAESWC010000018.1"/>
</dbReference>
<accession>A0ABS1TG57</accession>
<proteinExistence type="predicted"/>
<keyword evidence="4" id="KW-1185">Reference proteome</keyword>
<feature type="chain" id="PRO_5047093096" description="Cytochrome b5 heme-binding domain-containing protein" evidence="1">
    <location>
        <begin position="25"/>
        <end position="117"/>
    </location>
</feature>
<dbReference type="EMBL" id="JAESWC010000018">
    <property type="protein sequence ID" value="MBL4938355.1"/>
    <property type="molecule type" value="Genomic_DNA"/>
</dbReference>
<dbReference type="SMART" id="SM01117">
    <property type="entry name" value="Cyt-b5"/>
    <property type="match status" value="1"/>
</dbReference>
<reference evidence="3 4" key="1">
    <citation type="submission" date="2021-01" db="EMBL/GenBank/DDBJ databases">
        <title>Genome public.</title>
        <authorList>
            <person name="Liu C."/>
            <person name="Sun Q."/>
        </authorList>
    </citation>
    <scope>NUCLEOTIDE SEQUENCE [LARGE SCALE GENOMIC DNA]</scope>
    <source>
        <strain evidence="3 4">YIM B02515</strain>
    </source>
</reference>
<protein>
    <recommendedName>
        <fullName evidence="2">Cytochrome b5 heme-binding domain-containing protein</fullName>
    </recommendedName>
</protein>
<sequence length="117" mass="12342">MKKVFIACILGALIILGGCSNKTAVENKPVSESNISTEASSNKEFTLDELKKYNGQNGNPAYVAVDGVVYDVTHAKGWRNGKHEGGVTAGNDLSDAINKSPHGKDVLNGLTIVGKLK</sequence>
<evidence type="ECO:0000313" key="4">
    <source>
        <dbReference type="Proteomes" id="UP000632377"/>
    </source>
</evidence>
<feature type="domain" description="Cytochrome b5 heme-binding" evidence="2">
    <location>
        <begin position="45"/>
        <end position="117"/>
    </location>
</feature>
<keyword evidence="1" id="KW-0732">Signal</keyword>
<dbReference type="Pfam" id="PF00173">
    <property type="entry name" value="Cyt-b5"/>
    <property type="match status" value="1"/>
</dbReference>
<dbReference type="PROSITE" id="PS51257">
    <property type="entry name" value="PROKAR_LIPOPROTEIN"/>
    <property type="match status" value="1"/>
</dbReference>
<evidence type="ECO:0000256" key="1">
    <source>
        <dbReference type="SAM" id="SignalP"/>
    </source>
</evidence>
<dbReference type="Gene3D" id="3.10.120.10">
    <property type="entry name" value="Cytochrome b5-like heme/steroid binding domain"/>
    <property type="match status" value="1"/>
</dbReference>
<feature type="signal peptide" evidence="1">
    <location>
        <begin position="1"/>
        <end position="24"/>
    </location>
</feature>
<evidence type="ECO:0000313" key="3">
    <source>
        <dbReference type="EMBL" id="MBL4938355.1"/>
    </source>
</evidence>
<gene>
    <name evidence="3" type="ORF">JK636_21820</name>
</gene>
<organism evidence="3 4">
    <name type="scientific">Clostridium rhizosphaerae</name>
    <dbReference type="NCBI Taxonomy" id="2803861"/>
    <lineage>
        <taxon>Bacteria</taxon>
        <taxon>Bacillati</taxon>
        <taxon>Bacillota</taxon>
        <taxon>Clostridia</taxon>
        <taxon>Eubacteriales</taxon>
        <taxon>Clostridiaceae</taxon>
        <taxon>Clostridium</taxon>
    </lineage>
</organism>
<dbReference type="InterPro" id="IPR036400">
    <property type="entry name" value="Cyt_B5-like_heme/steroid_sf"/>
</dbReference>
<dbReference type="InterPro" id="IPR001199">
    <property type="entry name" value="Cyt_B5-like_heme/steroid-bd"/>
</dbReference>
<comment type="caution">
    <text evidence="3">The sequence shown here is derived from an EMBL/GenBank/DDBJ whole genome shotgun (WGS) entry which is preliminary data.</text>
</comment>
<evidence type="ECO:0000259" key="2">
    <source>
        <dbReference type="SMART" id="SM01117"/>
    </source>
</evidence>
<name>A0ABS1TG57_9CLOT</name>
<dbReference type="SUPFAM" id="SSF55856">
    <property type="entry name" value="Cytochrome b5-like heme/steroid binding domain"/>
    <property type="match status" value="1"/>
</dbReference>
<dbReference type="Proteomes" id="UP000632377">
    <property type="component" value="Unassembled WGS sequence"/>
</dbReference>